<keyword evidence="3" id="KW-1185">Reference proteome</keyword>
<name>A0A8T1RCY3_CARIL</name>
<comment type="caution">
    <text evidence="2">The sequence shown here is derived from an EMBL/GenBank/DDBJ whole genome shotgun (WGS) entry which is preliminary data.</text>
</comment>
<gene>
    <name evidence="2" type="ORF">CIPAW_02G049400</name>
</gene>
<protein>
    <recommendedName>
        <fullName evidence="1">KIB1-4 beta-propeller domain-containing protein</fullName>
    </recommendedName>
</protein>
<feature type="domain" description="KIB1-4 beta-propeller" evidence="1">
    <location>
        <begin position="2"/>
        <end position="68"/>
    </location>
</feature>
<sequence>MRFDKKELKWSKIASIGNNAFFIGTISSLSFSSQNLPIGWRGNCIYFTYAYTKGHQEGIIGCYDNGVYNLEDKSIEPLSGFVSYSLFVWIPPIGVTPNL</sequence>
<reference evidence="2" key="1">
    <citation type="submission" date="2020-12" db="EMBL/GenBank/DDBJ databases">
        <title>WGS assembly of Carya illinoinensis cv. Pawnee.</title>
        <authorList>
            <person name="Platts A."/>
            <person name="Shu S."/>
            <person name="Wright S."/>
            <person name="Barry K."/>
            <person name="Edger P."/>
            <person name="Pires J.C."/>
            <person name="Schmutz J."/>
        </authorList>
    </citation>
    <scope>NUCLEOTIDE SEQUENCE</scope>
    <source>
        <tissue evidence="2">Leaf</tissue>
    </source>
</reference>
<dbReference type="Pfam" id="PF03478">
    <property type="entry name" value="Beta-prop_KIB1-4"/>
    <property type="match status" value="1"/>
</dbReference>
<evidence type="ECO:0000313" key="3">
    <source>
        <dbReference type="Proteomes" id="UP000811609"/>
    </source>
</evidence>
<dbReference type="PANTHER" id="PTHR47123:SF15">
    <property type="entry name" value="F-BOX PROTEIN SKIP23"/>
    <property type="match status" value="1"/>
</dbReference>
<evidence type="ECO:0000259" key="1">
    <source>
        <dbReference type="Pfam" id="PF03478"/>
    </source>
</evidence>
<dbReference type="InterPro" id="IPR005174">
    <property type="entry name" value="KIB1-4_b-propeller"/>
</dbReference>
<dbReference type="PANTHER" id="PTHR47123">
    <property type="entry name" value="F-BOX PROTEIN SKIP23"/>
    <property type="match status" value="1"/>
</dbReference>
<dbReference type="Proteomes" id="UP000811609">
    <property type="component" value="Chromosome 2"/>
</dbReference>
<accession>A0A8T1RCY3</accession>
<dbReference type="InterPro" id="IPR051304">
    <property type="entry name" value="SCF_F-box_domain"/>
</dbReference>
<organism evidence="2 3">
    <name type="scientific">Carya illinoinensis</name>
    <name type="common">Pecan</name>
    <dbReference type="NCBI Taxonomy" id="32201"/>
    <lineage>
        <taxon>Eukaryota</taxon>
        <taxon>Viridiplantae</taxon>
        <taxon>Streptophyta</taxon>
        <taxon>Embryophyta</taxon>
        <taxon>Tracheophyta</taxon>
        <taxon>Spermatophyta</taxon>
        <taxon>Magnoliopsida</taxon>
        <taxon>eudicotyledons</taxon>
        <taxon>Gunneridae</taxon>
        <taxon>Pentapetalae</taxon>
        <taxon>rosids</taxon>
        <taxon>fabids</taxon>
        <taxon>Fagales</taxon>
        <taxon>Juglandaceae</taxon>
        <taxon>Carya</taxon>
    </lineage>
</organism>
<proteinExistence type="predicted"/>
<evidence type="ECO:0000313" key="2">
    <source>
        <dbReference type="EMBL" id="KAG6663821.1"/>
    </source>
</evidence>
<dbReference type="AlphaFoldDB" id="A0A8T1RCY3"/>
<dbReference type="EMBL" id="CM031810">
    <property type="protein sequence ID" value="KAG6663821.1"/>
    <property type="molecule type" value="Genomic_DNA"/>
</dbReference>